<dbReference type="EMBL" id="FOOC01000003">
    <property type="protein sequence ID" value="SFF36962.1"/>
    <property type="molecule type" value="Genomic_DNA"/>
</dbReference>
<evidence type="ECO:0000313" key="1">
    <source>
        <dbReference type="EMBL" id="SFF36962.1"/>
    </source>
</evidence>
<dbReference type="InterPro" id="IPR007433">
    <property type="entry name" value="DUF481"/>
</dbReference>
<dbReference type="Proteomes" id="UP000199771">
    <property type="component" value="Unassembled WGS sequence"/>
</dbReference>
<evidence type="ECO:0000313" key="2">
    <source>
        <dbReference type="Proteomes" id="UP000199771"/>
    </source>
</evidence>
<proteinExistence type="predicted"/>
<accession>A0A1I2I3W0</accession>
<dbReference type="AlphaFoldDB" id="A0A1I2I3W0"/>
<keyword evidence="2" id="KW-1185">Reference proteome</keyword>
<gene>
    <name evidence="1" type="ORF">SAMN04488120_1035</name>
</gene>
<dbReference type="Pfam" id="PF04338">
    <property type="entry name" value="DUF481"/>
    <property type="match status" value="1"/>
</dbReference>
<dbReference type="STRING" id="1076937.SAMN04488120_1035"/>
<protein>
    <submittedName>
        <fullName evidence="1">Uncharacterized protein</fullName>
    </submittedName>
</protein>
<name>A0A1I2I3W0_9GAMM</name>
<reference evidence="1 2" key="1">
    <citation type="submission" date="2016-10" db="EMBL/GenBank/DDBJ databases">
        <authorList>
            <person name="de Groot N.N."/>
        </authorList>
    </citation>
    <scope>NUCLEOTIDE SEQUENCE [LARGE SCALE GENOMIC DNA]</scope>
    <source>
        <strain evidence="1 2">DSM 23609</strain>
    </source>
</reference>
<organism evidence="1 2">
    <name type="scientific">Fontimonas thermophila</name>
    <dbReference type="NCBI Taxonomy" id="1076937"/>
    <lineage>
        <taxon>Bacteria</taxon>
        <taxon>Pseudomonadati</taxon>
        <taxon>Pseudomonadota</taxon>
        <taxon>Gammaproteobacteria</taxon>
        <taxon>Nevskiales</taxon>
        <taxon>Nevskiaceae</taxon>
        <taxon>Fontimonas</taxon>
    </lineage>
</organism>
<sequence length="83" mass="8880">MFRGPAEYGWTLSPTSQFEQSLKIESGAANTSAESASAFKLAIVGNLFATLLYTVKHNTDVPAGTERTDTFSAVNPSYSFGKP</sequence>